<gene>
    <name evidence="2" type="ORF">KTQ36_02485</name>
</gene>
<name>A0ABS6V3M6_9SPHN</name>
<feature type="domain" description="J" evidence="1">
    <location>
        <begin position="133"/>
        <end position="190"/>
    </location>
</feature>
<dbReference type="Proteomes" id="UP000698028">
    <property type="component" value="Unassembled WGS sequence"/>
</dbReference>
<comment type="caution">
    <text evidence="2">The sequence shown here is derived from an EMBL/GenBank/DDBJ whole genome shotgun (WGS) entry which is preliminary data.</text>
</comment>
<evidence type="ECO:0000259" key="1">
    <source>
        <dbReference type="PROSITE" id="PS50076"/>
    </source>
</evidence>
<dbReference type="RefSeq" id="WP_218632181.1">
    <property type="nucleotide sequence ID" value="NZ_JAHVAH010000001.1"/>
</dbReference>
<dbReference type="SMART" id="SM00271">
    <property type="entry name" value="DnaJ"/>
    <property type="match status" value="1"/>
</dbReference>
<organism evidence="2 3">
    <name type="scientific">Sphingomicrobium clamense</name>
    <dbReference type="NCBI Taxonomy" id="2851013"/>
    <lineage>
        <taxon>Bacteria</taxon>
        <taxon>Pseudomonadati</taxon>
        <taxon>Pseudomonadota</taxon>
        <taxon>Alphaproteobacteria</taxon>
        <taxon>Sphingomonadales</taxon>
        <taxon>Sphingomonadaceae</taxon>
        <taxon>Sphingomicrobium</taxon>
    </lineage>
</organism>
<protein>
    <submittedName>
        <fullName evidence="2">J domain-containing protein</fullName>
    </submittedName>
</protein>
<evidence type="ECO:0000313" key="2">
    <source>
        <dbReference type="EMBL" id="MBW0144162.1"/>
    </source>
</evidence>
<dbReference type="EMBL" id="JAHVAH010000001">
    <property type="protein sequence ID" value="MBW0144162.1"/>
    <property type="molecule type" value="Genomic_DNA"/>
</dbReference>
<dbReference type="CDD" id="cd06257">
    <property type="entry name" value="DnaJ"/>
    <property type="match status" value="1"/>
</dbReference>
<dbReference type="Pfam" id="PF00226">
    <property type="entry name" value="DnaJ"/>
    <property type="match status" value="1"/>
</dbReference>
<reference evidence="2 3" key="1">
    <citation type="submission" date="2021-07" db="EMBL/GenBank/DDBJ databases">
        <title>The draft genome sequence of Sphingomicrobium sp. B8.</title>
        <authorList>
            <person name="Mu L."/>
        </authorList>
    </citation>
    <scope>NUCLEOTIDE SEQUENCE [LARGE SCALE GENOMIC DNA]</scope>
    <source>
        <strain evidence="2 3">B8</strain>
    </source>
</reference>
<dbReference type="PROSITE" id="PS50076">
    <property type="entry name" value="DNAJ_2"/>
    <property type="match status" value="1"/>
</dbReference>
<sequence>MGRKAYDGRVEDAAAECAAPGCRAPGEYRAPLTPGTFDGPGAYRLMCLDCIRKHNAGYDFFAGMSAEEILAAQSPIQDHPRRVRSFGFVKGGDPGPAWQDFTDPLDAISARFRGGASMKQARASARFSGSEQQALQVLGLKPDTDLHAVRGRYSELVRRYHPDRNGGDRSQEARLTRVIDAWQTLRKAKAFA</sequence>
<proteinExistence type="predicted"/>
<accession>A0ABS6V3M6</accession>
<evidence type="ECO:0000313" key="3">
    <source>
        <dbReference type="Proteomes" id="UP000698028"/>
    </source>
</evidence>
<keyword evidence="3" id="KW-1185">Reference proteome</keyword>
<dbReference type="InterPro" id="IPR001623">
    <property type="entry name" value="DnaJ_domain"/>
</dbReference>